<proteinExistence type="predicted"/>
<dbReference type="Gene3D" id="3.40.50.1110">
    <property type="entry name" value="SGNH hydrolase"/>
    <property type="match status" value="1"/>
</dbReference>
<evidence type="ECO:0000313" key="1">
    <source>
        <dbReference type="EMBL" id="CUJ77289.1"/>
    </source>
</evidence>
<organism evidence="1 3">
    <name type="scientific">Achromobacter aegrifaciens</name>
    <dbReference type="NCBI Taxonomy" id="1287736"/>
    <lineage>
        <taxon>Bacteria</taxon>
        <taxon>Pseudomonadati</taxon>
        <taxon>Pseudomonadota</taxon>
        <taxon>Betaproteobacteria</taxon>
        <taxon>Burkholderiales</taxon>
        <taxon>Alcaligenaceae</taxon>
        <taxon>Achromobacter</taxon>
    </lineage>
</organism>
<sequence length="307" mass="34366">MATRPQVHPADTMNEYPPPVLSGGRRFLAEGDSWFTLGTLKGSDLSNLLFELNLSSSAQVLNCAYPGDTLQHMVDSVDRSAFNKLLYLPGFEHQWDAILLSAGGNDFIDATATPLTDRHGELTAAKKRILLRPDEVANSTATGPERYISATGWQTLTGYLLQNFRAVASRRDQGQNHERPIFVHTYAKPTVRPSGVLPWDQGWLYPAFEKYGVPSESRQQVCDFLFEKLRLFMLSLDQDSRSSNAIAKLHVFDSASMTEIRPAESDQKGKSGDWINEIHLTPKGYRKLGKEFGKMIESVLKTYPPRS</sequence>
<accession>A0AAD2KMA1</accession>
<keyword evidence="4" id="KW-1185">Reference proteome</keyword>
<dbReference type="InterPro" id="IPR036514">
    <property type="entry name" value="SGNH_hydro_sf"/>
</dbReference>
<reference evidence="4" key="2">
    <citation type="submission" date="2023-07" db="EMBL/GenBank/DDBJ databases">
        <title>Glyphosate-induced phosphonatase operons in soil bacteria of genus Achromobacter.</title>
        <authorList>
            <person name="Epiktetov D.O."/>
            <person name="Sviridov A.V."/>
            <person name="Tarlachkov S.V."/>
            <person name="Shushkova T.V."/>
            <person name="Toropygin I.Y."/>
            <person name="Leontievsky A."/>
        </authorList>
    </citation>
    <scope>NUCLEOTIDE SEQUENCE [LARGE SCALE GENOMIC DNA]</scope>
    <source>
        <strain evidence="4">Kg 16</strain>
    </source>
</reference>
<dbReference type="Proteomes" id="UP000044098">
    <property type="component" value="Unassembled WGS sequence"/>
</dbReference>
<name>A0AAD2KMA1_ACHAE</name>
<evidence type="ECO:0000313" key="3">
    <source>
        <dbReference type="Proteomes" id="UP000044098"/>
    </source>
</evidence>
<reference evidence="2" key="3">
    <citation type="submission" date="2024-05" db="EMBL/GenBank/DDBJ databases">
        <title>Glyphosate-induced phosphonatase operons in soil bacteria of genus Achromobacter.</title>
        <authorList>
            <person name="Epiktetov D.O."/>
            <person name="Sviridov A.V."/>
            <person name="Tarlachkov S.V."/>
            <person name="Shushkova T.V."/>
            <person name="Toropygin I.Y."/>
            <person name="Leontievsky A."/>
        </authorList>
    </citation>
    <scope>NUCLEOTIDE SEQUENCE</scope>
    <source>
        <strain evidence="2">Kg 16</strain>
    </source>
</reference>
<dbReference type="Proteomes" id="UP001264156">
    <property type="component" value="Unassembled WGS sequence"/>
</dbReference>
<dbReference type="EMBL" id="CYTK01000016">
    <property type="protein sequence ID" value="CUJ77289.1"/>
    <property type="molecule type" value="Genomic_DNA"/>
</dbReference>
<gene>
    <name evidence="1" type="ORF">ERS370000_06031</name>
    <name evidence="2" type="ORF">RIU57_30675</name>
</gene>
<dbReference type="GO" id="GO:0016788">
    <property type="term" value="F:hydrolase activity, acting on ester bonds"/>
    <property type="evidence" value="ECO:0007669"/>
    <property type="project" value="UniProtKB-ARBA"/>
</dbReference>
<evidence type="ECO:0008006" key="5">
    <source>
        <dbReference type="Google" id="ProtNLM"/>
    </source>
</evidence>
<evidence type="ECO:0000313" key="4">
    <source>
        <dbReference type="Proteomes" id="UP001264156"/>
    </source>
</evidence>
<reference evidence="1 3" key="1">
    <citation type="submission" date="2015-09" db="EMBL/GenBank/DDBJ databases">
        <authorList>
            <consortium name="Pathogen Informatics"/>
        </authorList>
    </citation>
    <scope>NUCLEOTIDE SEQUENCE [LARGE SCALE GENOMIC DNA]</scope>
    <source>
        <strain evidence="1 3">2789STDY5608625</strain>
    </source>
</reference>
<dbReference type="AlphaFoldDB" id="A0AAD2KMA1"/>
<dbReference type="SUPFAM" id="SSF52266">
    <property type="entry name" value="SGNH hydrolase"/>
    <property type="match status" value="1"/>
</dbReference>
<comment type="caution">
    <text evidence="1">The sequence shown here is derived from an EMBL/GenBank/DDBJ whole genome shotgun (WGS) entry which is preliminary data.</text>
</comment>
<protein>
    <recommendedName>
        <fullName evidence="5">SGNH hydrolase-type esterase domain-containing protein</fullName>
    </recommendedName>
</protein>
<dbReference type="RefSeq" id="WP_156337481.1">
    <property type="nucleotide sequence ID" value="NZ_CADILA010000002.1"/>
</dbReference>
<dbReference type="EMBL" id="JAVKVN010000022">
    <property type="protein sequence ID" value="MDR7949522.1"/>
    <property type="molecule type" value="Genomic_DNA"/>
</dbReference>
<evidence type="ECO:0000313" key="2">
    <source>
        <dbReference type="EMBL" id="MDR7949522.1"/>
    </source>
</evidence>